<proteinExistence type="predicted"/>
<reference evidence="1" key="1">
    <citation type="journal article" date="2011" name="Proc. Natl. Acad. Sci. U.S.A.">
        <title>A widespread class of reverse transcriptase-related cellular genes.</title>
        <authorList>
            <person name="Gladyshev E.A."/>
            <person name="Arkhipova I.R."/>
        </authorList>
    </citation>
    <scope>NUCLEOTIDE SEQUENCE</scope>
</reference>
<protein>
    <submittedName>
        <fullName evidence="1">Putative fungal ankyrin repeat-containing protein</fullName>
    </submittedName>
</protein>
<accession>G3KGW4</accession>
<dbReference type="EMBL" id="JN235988">
    <property type="protein sequence ID" value="AEN94421.1"/>
    <property type="molecule type" value="Genomic_DNA"/>
</dbReference>
<name>G3KGW4_ADIVA</name>
<organism evidence="1">
    <name type="scientific">Adineta vaga</name>
    <name type="common">Rotifer</name>
    <name type="synonym">Callidina vaga</name>
    <dbReference type="NCBI Taxonomy" id="104782"/>
    <lineage>
        <taxon>Eukaryota</taxon>
        <taxon>Metazoa</taxon>
        <taxon>Spiralia</taxon>
        <taxon>Gnathifera</taxon>
        <taxon>Rotifera</taxon>
        <taxon>Eurotatoria</taxon>
        <taxon>Bdelloidea</taxon>
        <taxon>Adinetida</taxon>
        <taxon>Adinetidae</taxon>
        <taxon>Adineta</taxon>
    </lineage>
</organism>
<evidence type="ECO:0000313" key="1">
    <source>
        <dbReference type="EMBL" id="AEN94421.1"/>
    </source>
</evidence>
<dbReference type="AlphaFoldDB" id="G3KGW4"/>
<sequence>MTNFESRFKSHEWIEAIDFNIFHISDGCILNSLCCEPFLDACDQQVDVNYNGDSYNEFKHAVVGAFANLTSLISKNTGHHAHNELIKKDNGIYIAKLHFGITLCFRFKYVPDATTPISYVLHSSDIDISQIAYTGSQVVCTFAFLQAIATKSFICYTLYEDMTKCVYNRINRYCQRGFVFLEPQPFNTACYLDIMVKTVFDTKTVETRQILNDDEELQTVTITREPSLLPYFNIDPYFLQETFIKQICCQKI</sequence>